<protein>
    <submittedName>
        <fullName evidence="2">Cyclin 9</fullName>
    </submittedName>
</protein>
<dbReference type="Pfam" id="PF00134">
    <property type="entry name" value="Cyclin_N"/>
    <property type="match status" value="1"/>
</dbReference>
<gene>
    <name evidence="2" type="ORF">NESM_000013500</name>
</gene>
<proteinExistence type="predicted"/>
<name>A0AAW0F0N6_9TRYP</name>
<dbReference type="EMBL" id="JAECZO010000001">
    <property type="protein sequence ID" value="KAK7199680.1"/>
    <property type="molecule type" value="Genomic_DNA"/>
</dbReference>
<feature type="domain" description="Cyclin N-terminal" evidence="1">
    <location>
        <begin position="45"/>
        <end position="104"/>
    </location>
</feature>
<dbReference type="AlphaFoldDB" id="A0AAW0F0N6"/>
<evidence type="ECO:0000313" key="3">
    <source>
        <dbReference type="Proteomes" id="UP001430356"/>
    </source>
</evidence>
<dbReference type="Proteomes" id="UP001430356">
    <property type="component" value="Unassembled WGS sequence"/>
</dbReference>
<dbReference type="SUPFAM" id="SSF47954">
    <property type="entry name" value="Cyclin-like"/>
    <property type="match status" value="1"/>
</dbReference>
<reference evidence="2 3" key="1">
    <citation type="journal article" date="2021" name="MBio">
        <title>A New Model Trypanosomatid, Novymonas esmeraldas: Genomic Perception of Its 'Candidatus Pandoraea novymonadis' Endosymbiont.</title>
        <authorList>
            <person name="Zakharova A."/>
            <person name="Saura A."/>
            <person name="Butenko A."/>
            <person name="Podesvova L."/>
            <person name="Warmusova S."/>
            <person name="Kostygov A.Y."/>
            <person name="Nenarokova A."/>
            <person name="Lukes J."/>
            <person name="Opperdoes F.R."/>
            <person name="Yurchenko V."/>
        </authorList>
    </citation>
    <scope>NUCLEOTIDE SEQUENCE [LARGE SCALE GENOMIC DNA]</scope>
    <source>
        <strain evidence="2 3">E262AT.01</strain>
    </source>
</reference>
<evidence type="ECO:0000259" key="1">
    <source>
        <dbReference type="Pfam" id="PF00134"/>
    </source>
</evidence>
<keyword evidence="3" id="KW-1185">Reference proteome</keyword>
<accession>A0AAW0F0N6</accession>
<sequence length="297" mass="33085">MSSSPSSPVYSSAASTGFTAPYLPAFTSRYFRLSQSAFVISDYLVRKFRLAESVLLTSLCYWHEFVAAHGGRKVNEVVLATTCVFLAAKVEHAHIRLARLVEAAFDLDVSTTSPAELEQWCRSVLDVELVLCDTIHFDFVRIFPLADTLRSVQTLSDAGQVSDAVAREITTAVRRVFLFSFVAPLCTKVSMQRLCTSILCMIVTASRRELVPLLQPAWSVPEAEYPEEAELEGITAVLMDIFAYLHKRFGVPSLDDVNEARYRRRRSQQRGNDAGIVSSVFSSASTDFTPLMKMSEQ</sequence>
<evidence type="ECO:0000313" key="2">
    <source>
        <dbReference type="EMBL" id="KAK7199680.1"/>
    </source>
</evidence>
<dbReference type="InterPro" id="IPR006671">
    <property type="entry name" value="Cyclin_N"/>
</dbReference>
<organism evidence="2 3">
    <name type="scientific">Novymonas esmeraldas</name>
    <dbReference type="NCBI Taxonomy" id="1808958"/>
    <lineage>
        <taxon>Eukaryota</taxon>
        <taxon>Discoba</taxon>
        <taxon>Euglenozoa</taxon>
        <taxon>Kinetoplastea</taxon>
        <taxon>Metakinetoplastina</taxon>
        <taxon>Trypanosomatida</taxon>
        <taxon>Trypanosomatidae</taxon>
        <taxon>Novymonas</taxon>
    </lineage>
</organism>
<dbReference type="Gene3D" id="1.10.472.10">
    <property type="entry name" value="Cyclin-like"/>
    <property type="match status" value="1"/>
</dbReference>
<dbReference type="InterPro" id="IPR036915">
    <property type="entry name" value="Cyclin-like_sf"/>
</dbReference>
<comment type="caution">
    <text evidence="2">The sequence shown here is derived from an EMBL/GenBank/DDBJ whole genome shotgun (WGS) entry which is preliminary data.</text>
</comment>